<evidence type="ECO:0000256" key="1">
    <source>
        <dbReference type="ARBA" id="ARBA00011040"/>
    </source>
</evidence>
<reference evidence="5" key="1">
    <citation type="submission" date="2021-04" db="EMBL/GenBank/DDBJ databases">
        <title>Genome based classification of Actinospica acidithermotolerans sp. nov., an actinobacterium isolated from an Indonesian hot spring.</title>
        <authorList>
            <person name="Kusuma A.B."/>
            <person name="Putra K.E."/>
            <person name="Nafisah S."/>
            <person name="Loh J."/>
            <person name="Nouioui I."/>
            <person name="Goodfellow M."/>
        </authorList>
    </citation>
    <scope>NUCLEOTIDE SEQUENCE</scope>
    <source>
        <strain evidence="5">DSM 45618</strain>
    </source>
</reference>
<feature type="compositionally biased region" description="Low complexity" evidence="2">
    <location>
        <begin position="433"/>
        <end position="446"/>
    </location>
</feature>
<accession>A0A8J7WR33</accession>
<feature type="region of interest" description="Disordered" evidence="2">
    <location>
        <begin position="1"/>
        <end position="25"/>
    </location>
</feature>
<dbReference type="GO" id="GO:0005524">
    <property type="term" value="F:ATP binding"/>
    <property type="evidence" value="ECO:0007669"/>
    <property type="project" value="InterPro"/>
</dbReference>
<dbReference type="Gene3D" id="2.60.40.790">
    <property type="match status" value="1"/>
</dbReference>
<sequence length="446" mass="46242">METTPTGIDAARNPTPQQSAQPPPVEPLARATRLVFCTGKGGSGVTTVAAATAAHGAQRGLRTLILSLGALGPDNDADDLPAILDHHVGTVPTQIDDLLFAQRFAAQPAFEEWYGKAAARFRTALETFGVTVPDAAELSAPPGAADPLALHEITTAVVGGAWDLVVVDGPPLGPALRLLALPSSTQTWLRRARPVEGQAARALRPVLATLAGLPLPQSGLVELARDAATRAATAHAVLADPLSSVRLIATPDTVALARLRAARTALALYGLRLDGVVINRQILEAPRDSWSRGWAAAQRIATEGLTEAFAGVPVHEVPYRPCEPLGLEELAVVAAAAYGAGDGLGPAVAPPAPSLTQTEGGYTLIVPLPAADRRGLGLVRRGDDLILTAGAHRRTLPLEPVLRRCRVAGAVLRDQSLNIRFVPDPDLWPQPAGPAADAPSPAGGQP</sequence>
<dbReference type="InterPro" id="IPR040612">
    <property type="entry name" value="ArsA_HSP20-like"/>
</dbReference>
<dbReference type="Pfam" id="PF17886">
    <property type="entry name" value="ArsA_HSP20"/>
    <property type="match status" value="1"/>
</dbReference>
<evidence type="ECO:0000313" key="6">
    <source>
        <dbReference type="Proteomes" id="UP000677913"/>
    </source>
</evidence>
<dbReference type="Gene3D" id="3.40.50.300">
    <property type="entry name" value="P-loop containing nucleotide triphosphate hydrolases"/>
    <property type="match status" value="1"/>
</dbReference>
<dbReference type="Pfam" id="PF02374">
    <property type="entry name" value="ArsA_ATPase"/>
    <property type="match status" value="1"/>
</dbReference>
<dbReference type="GO" id="GO:0016887">
    <property type="term" value="F:ATP hydrolysis activity"/>
    <property type="evidence" value="ECO:0007669"/>
    <property type="project" value="InterPro"/>
</dbReference>
<dbReference type="EMBL" id="JAGSXH010000054">
    <property type="protein sequence ID" value="MBS2964604.1"/>
    <property type="molecule type" value="Genomic_DNA"/>
</dbReference>
<evidence type="ECO:0000259" key="3">
    <source>
        <dbReference type="Pfam" id="PF02374"/>
    </source>
</evidence>
<protein>
    <submittedName>
        <fullName evidence="5">ArsA family ATPase</fullName>
    </submittedName>
</protein>
<dbReference type="InterPro" id="IPR027417">
    <property type="entry name" value="P-loop_NTPase"/>
</dbReference>
<dbReference type="SUPFAM" id="SSF52540">
    <property type="entry name" value="P-loop containing nucleoside triphosphate hydrolases"/>
    <property type="match status" value="1"/>
</dbReference>
<comment type="similarity">
    <text evidence="1">Belongs to the arsA ATPase family.</text>
</comment>
<evidence type="ECO:0000256" key="2">
    <source>
        <dbReference type="SAM" id="MobiDB-lite"/>
    </source>
</evidence>
<keyword evidence="6" id="KW-1185">Reference proteome</keyword>
<dbReference type="CDD" id="cd02035">
    <property type="entry name" value="ArsA"/>
    <property type="match status" value="1"/>
</dbReference>
<dbReference type="PANTHER" id="PTHR10803:SF3">
    <property type="entry name" value="ATPASE GET3"/>
    <property type="match status" value="1"/>
</dbReference>
<organism evidence="5 6">
    <name type="scientific">Actinocrinis puniceicyclus</name>
    <dbReference type="NCBI Taxonomy" id="977794"/>
    <lineage>
        <taxon>Bacteria</taxon>
        <taxon>Bacillati</taxon>
        <taxon>Actinomycetota</taxon>
        <taxon>Actinomycetes</taxon>
        <taxon>Catenulisporales</taxon>
        <taxon>Actinospicaceae</taxon>
        <taxon>Actinocrinis</taxon>
    </lineage>
</organism>
<dbReference type="InterPro" id="IPR025723">
    <property type="entry name" value="ArsA/GET3_ATPase-like"/>
</dbReference>
<feature type="domain" description="ArsA HSP20-like" evidence="4">
    <location>
        <begin position="359"/>
        <end position="421"/>
    </location>
</feature>
<dbReference type="Proteomes" id="UP000677913">
    <property type="component" value="Unassembled WGS sequence"/>
</dbReference>
<evidence type="ECO:0000313" key="5">
    <source>
        <dbReference type="EMBL" id="MBS2964604.1"/>
    </source>
</evidence>
<dbReference type="InterPro" id="IPR016300">
    <property type="entry name" value="ATPase_ArsA/GET3"/>
</dbReference>
<dbReference type="AlphaFoldDB" id="A0A8J7WR33"/>
<name>A0A8J7WR33_9ACTN</name>
<dbReference type="PANTHER" id="PTHR10803">
    <property type="entry name" value="ARSENICAL PUMP-DRIVING ATPASE ARSENITE-TRANSLOCATING ATPASE"/>
    <property type="match status" value="1"/>
</dbReference>
<gene>
    <name evidence="5" type="ORF">KGA66_16225</name>
</gene>
<dbReference type="RefSeq" id="WP_211468964.1">
    <property type="nucleotide sequence ID" value="NZ_JAGSXH010000054.1"/>
</dbReference>
<evidence type="ECO:0000259" key="4">
    <source>
        <dbReference type="Pfam" id="PF17886"/>
    </source>
</evidence>
<feature type="region of interest" description="Disordered" evidence="2">
    <location>
        <begin position="423"/>
        <end position="446"/>
    </location>
</feature>
<feature type="domain" description="ArsA/GET3 Anion-transporting ATPase-like" evidence="3">
    <location>
        <begin position="32"/>
        <end position="336"/>
    </location>
</feature>
<proteinExistence type="inferred from homology"/>
<comment type="caution">
    <text evidence="5">The sequence shown here is derived from an EMBL/GenBank/DDBJ whole genome shotgun (WGS) entry which is preliminary data.</text>
</comment>
<dbReference type="InterPro" id="IPR008978">
    <property type="entry name" value="HSP20-like_chaperone"/>
</dbReference>